<dbReference type="InterPro" id="IPR051947">
    <property type="entry name" value="Sentrin-specific_protease"/>
</dbReference>
<dbReference type="PROSITE" id="PS50600">
    <property type="entry name" value="ULP_PROTEASE"/>
    <property type="match status" value="1"/>
</dbReference>
<evidence type="ECO:0000313" key="9">
    <source>
        <dbReference type="Proteomes" id="UP001279410"/>
    </source>
</evidence>
<evidence type="ECO:0000256" key="2">
    <source>
        <dbReference type="ARBA" id="ARBA00022553"/>
    </source>
</evidence>
<dbReference type="AlphaFoldDB" id="A0AAD3NNV3"/>
<dbReference type="GO" id="GO:0005737">
    <property type="term" value="C:cytoplasm"/>
    <property type="evidence" value="ECO:0007669"/>
    <property type="project" value="TreeGrafter"/>
</dbReference>
<feature type="compositionally biased region" description="Polar residues" evidence="6">
    <location>
        <begin position="310"/>
        <end position="334"/>
    </location>
</feature>
<dbReference type="EMBL" id="BRZM01002838">
    <property type="protein sequence ID" value="GLD75275.1"/>
    <property type="molecule type" value="Genomic_DNA"/>
</dbReference>
<feature type="region of interest" description="Disordered" evidence="6">
    <location>
        <begin position="306"/>
        <end position="334"/>
    </location>
</feature>
<sequence length="613" mass="69487">MRRPQIKRVQISRTAAAGFYGLQTRNQVCSSRAEPESGSATTPAGPLSFLQLEFTPPPRRLMTPTTETYGAEELMTAGIQLRLRKAFGTEAWLRRALLAGSEASAAAVFPVGDDARANLHRELSAAGAPPPSASASSSAGQNQAANQTVAPAARQSRAVRGGLRGPLHDDYAGSEIIYAGKTPIARTPWNTGVREFSVVSVSHHWGADRAPLSGISSWREGGVVRAESPSSAAFLQTAEQTESGREDDASVPDRHMRHQRVKTWTRHVDIFTKDFLFVPVNQEAHWYLVVVCFPGLEESQYEDFERRTGGSEQTTGNTNFSLRTQQPPECTQQGWQRDTVTRRPCILVMDSLKLSYHENVCRLLRDYLQVEWEVRRRTPRLFTSDNMRSSNCRVPQQDNSSDCGLYLLQYVESFLQNPVVHFDLPLCLTNWFPRQRVRQKREEIRRLIMRMHQSQRVIHSDRSIVKTTWLTPGFLNADYASRDLNVDSEEHGGHLGEPMVDSDQLLYRRHAALTRRKRDILFPSGVKLCTQETFDQAVVNHLYYFHLRVCQETVWEAFKIFWDRLPDRDEYQDWVGRCKNGSISVMDIGSFFSQSEEHISLIKSRVAMATAKN</sequence>
<keyword evidence="2" id="KW-0597">Phosphoprotein</keyword>
<comment type="similarity">
    <text evidence="1">Belongs to the peptidase C48 family.</text>
</comment>
<dbReference type="SUPFAM" id="SSF54001">
    <property type="entry name" value="Cysteine proteinases"/>
    <property type="match status" value="1"/>
</dbReference>
<evidence type="ECO:0000259" key="7">
    <source>
        <dbReference type="PROSITE" id="PS50600"/>
    </source>
</evidence>
<keyword evidence="4" id="KW-0833">Ubl conjugation pathway</keyword>
<keyword evidence="3 8" id="KW-0645">Protease</keyword>
<dbReference type="GO" id="GO:0016926">
    <property type="term" value="P:protein desumoylation"/>
    <property type="evidence" value="ECO:0007669"/>
    <property type="project" value="TreeGrafter"/>
</dbReference>
<evidence type="ECO:0000256" key="4">
    <source>
        <dbReference type="ARBA" id="ARBA00022786"/>
    </source>
</evidence>
<dbReference type="GO" id="GO:0006508">
    <property type="term" value="P:proteolysis"/>
    <property type="evidence" value="ECO:0007669"/>
    <property type="project" value="UniProtKB-KW"/>
</dbReference>
<feature type="region of interest" description="Disordered" evidence="6">
    <location>
        <begin position="124"/>
        <end position="156"/>
    </location>
</feature>
<feature type="domain" description="Ubiquitin-like protease family profile" evidence="7">
    <location>
        <begin position="189"/>
        <end position="414"/>
    </location>
</feature>
<keyword evidence="9" id="KW-1185">Reference proteome</keyword>
<evidence type="ECO:0000313" key="8">
    <source>
        <dbReference type="EMBL" id="GLD75275.1"/>
    </source>
</evidence>
<accession>A0AAD3NNV3</accession>
<dbReference type="InterPro" id="IPR038765">
    <property type="entry name" value="Papain-like_cys_pep_sf"/>
</dbReference>
<dbReference type="Gene3D" id="3.40.395.10">
    <property type="entry name" value="Adenoviral Proteinase, Chain A"/>
    <property type="match status" value="1"/>
</dbReference>
<feature type="compositionally biased region" description="Low complexity" evidence="6">
    <location>
        <begin position="133"/>
        <end position="147"/>
    </location>
</feature>
<evidence type="ECO:0000256" key="5">
    <source>
        <dbReference type="ARBA" id="ARBA00022801"/>
    </source>
</evidence>
<dbReference type="InterPro" id="IPR003653">
    <property type="entry name" value="Peptidase_C48_C"/>
</dbReference>
<evidence type="ECO:0000256" key="6">
    <source>
        <dbReference type="SAM" id="MobiDB-lite"/>
    </source>
</evidence>
<dbReference type="Pfam" id="PF02902">
    <property type="entry name" value="Peptidase_C48"/>
    <property type="match status" value="1"/>
</dbReference>
<comment type="caution">
    <text evidence="8">The sequence shown here is derived from an EMBL/GenBank/DDBJ whole genome shotgun (WGS) entry which is preliminary data.</text>
</comment>
<dbReference type="PANTHER" id="PTHR46896:SF2">
    <property type="entry name" value="SENTRIN-SPECIFIC PROTEASE 7"/>
    <property type="match status" value="1"/>
</dbReference>
<protein>
    <submittedName>
        <fullName evidence="8">Sentrin-specific protease 7-like isoform X1</fullName>
    </submittedName>
</protein>
<keyword evidence="5" id="KW-0378">Hydrolase</keyword>
<dbReference type="Proteomes" id="UP001279410">
    <property type="component" value="Unassembled WGS sequence"/>
</dbReference>
<reference evidence="8" key="1">
    <citation type="submission" date="2022-08" db="EMBL/GenBank/DDBJ databases">
        <title>Genome sequencing of akame (Lates japonicus).</title>
        <authorList>
            <person name="Hashiguchi Y."/>
            <person name="Takahashi H."/>
        </authorList>
    </citation>
    <scope>NUCLEOTIDE SEQUENCE</scope>
    <source>
        <strain evidence="8">Kochi</strain>
    </source>
</reference>
<proteinExistence type="inferred from homology"/>
<dbReference type="GO" id="GO:0070139">
    <property type="term" value="F:SUMO-specific endopeptidase activity"/>
    <property type="evidence" value="ECO:0007669"/>
    <property type="project" value="TreeGrafter"/>
</dbReference>
<organism evidence="8 9">
    <name type="scientific">Lates japonicus</name>
    <name type="common">Japanese lates</name>
    <dbReference type="NCBI Taxonomy" id="270547"/>
    <lineage>
        <taxon>Eukaryota</taxon>
        <taxon>Metazoa</taxon>
        <taxon>Chordata</taxon>
        <taxon>Craniata</taxon>
        <taxon>Vertebrata</taxon>
        <taxon>Euteleostomi</taxon>
        <taxon>Actinopterygii</taxon>
        <taxon>Neopterygii</taxon>
        <taxon>Teleostei</taxon>
        <taxon>Neoteleostei</taxon>
        <taxon>Acanthomorphata</taxon>
        <taxon>Carangaria</taxon>
        <taxon>Carangaria incertae sedis</taxon>
        <taxon>Centropomidae</taxon>
        <taxon>Lates</taxon>
    </lineage>
</organism>
<name>A0AAD3NNV3_LATJO</name>
<dbReference type="PANTHER" id="PTHR46896">
    <property type="entry name" value="SENTRIN-SPECIFIC PROTEASE"/>
    <property type="match status" value="1"/>
</dbReference>
<evidence type="ECO:0000256" key="1">
    <source>
        <dbReference type="ARBA" id="ARBA00005234"/>
    </source>
</evidence>
<evidence type="ECO:0000256" key="3">
    <source>
        <dbReference type="ARBA" id="ARBA00022670"/>
    </source>
</evidence>
<gene>
    <name evidence="8" type="ORF">AKAME5_002660900</name>
</gene>
<feature type="non-terminal residue" evidence="8">
    <location>
        <position position="1"/>
    </location>
</feature>
<dbReference type="GO" id="GO:0005634">
    <property type="term" value="C:nucleus"/>
    <property type="evidence" value="ECO:0007669"/>
    <property type="project" value="TreeGrafter"/>
</dbReference>